<dbReference type="Proteomes" id="UP000030651">
    <property type="component" value="Unassembled WGS sequence"/>
</dbReference>
<keyword evidence="1 2" id="KW-0694">RNA-binding</keyword>
<dbReference type="AlphaFoldDB" id="W3XE29"/>
<feature type="compositionally biased region" description="Basic residues" evidence="3">
    <location>
        <begin position="299"/>
        <end position="310"/>
    </location>
</feature>
<dbReference type="Gene3D" id="3.30.70.330">
    <property type="match status" value="1"/>
</dbReference>
<dbReference type="GO" id="GO:0005730">
    <property type="term" value="C:nucleolus"/>
    <property type="evidence" value="ECO:0007669"/>
    <property type="project" value="TreeGrafter"/>
</dbReference>
<feature type="compositionally biased region" description="Basic and acidic residues" evidence="3">
    <location>
        <begin position="248"/>
        <end position="293"/>
    </location>
</feature>
<dbReference type="OMA" id="IKAHFAS"/>
<dbReference type="STRING" id="1229662.W3XE29"/>
<organism evidence="5 6">
    <name type="scientific">Pestalotiopsis fici (strain W106-1 / CGMCC3.15140)</name>
    <dbReference type="NCBI Taxonomy" id="1229662"/>
    <lineage>
        <taxon>Eukaryota</taxon>
        <taxon>Fungi</taxon>
        <taxon>Dikarya</taxon>
        <taxon>Ascomycota</taxon>
        <taxon>Pezizomycotina</taxon>
        <taxon>Sordariomycetes</taxon>
        <taxon>Xylariomycetidae</taxon>
        <taxon>Amphisphaeriales</taxon>
        <taxon>Sporocadaceae</taxon>
        <taxon>Pestalotiopsis</taxon>
    </lineage>
</organism>
<proteinExistence type="predicted"/>
<evidence type="ECO:0000313" key="6">
    <source>
        <dbReference type="Proteomes" id="UP000030651"/>
    </source>
</evidence>
<dbReference type="KEGG" id="pfy:PFICI_02284"/>
<dbReference type="InParanoid" id="W3XE29"/>
<feature type="region of interest" description="Disordered" evidence="3">
    <location>
        <begin position="240"/>
        <end position="310"/>
    </location>
</feature>
<dbReference type="InterPro" id="IPR012677">
    <property type="entry name" value="Nucleotide-bd_a/b_plait_sf"/>
</dbReference>
<dbReference type="PANTHER" id="PTHR23236:SF51">
    <property type="entry name" value="NUCLEOLAR PROTEIN 6"/>
    <property type="match status" value="1"/>
</dbReference>
<protein>
    <recommendedName>
        <fullName evidence="4">RRM domain-containing protein</fullName>
    </recommendedName>
</protein>
<evidence type="ECO:0000256" key="1">
    <source>
        <dbReference type="ARBA" id="ARBA00022884"/>
    </source>
</evidence>
<feature type="domain" description="RRM" evidence="4">
    <location>
        <begin position="151"/>
        <end position="242"/>
    </location>
</feature>
<feature type="compositionally biased region" description="Basic and acidic residues" evidence="3">
    <location>
        <begin position="63"/>
        <end position="76"/>
    </location>
</feature>
<dbReference type="EMBL" id="KI912110">
    <property type="protein sequence ID" value="ETS84259.1"/>
    <property type="molecule type" value="Genomic_DNA"/>
</dbReference>
<dbReference type="OrthoDB" id="167718at2759"/>
<dbReference type="GeneID" id="19267297"/>
<evidence type="ECO:0000313" key="5">
    <source>
        <dbReference type="EMBL" id="ETS84259.1"/>
    </source>
</evidence>
<accession>W3XE29</accession>
<dbReference type="RefSeq" id="XP_007829056.1">
    <property type="nucleotide sequence ID" value="XM_007830865.1"/>
</dbReference>
<feature type="compositionally biased region" description="Basic residues" evidence="3">
    <location>
        <begin position="30"/>
        <end position="40"/>
    </location>
</feature>
<gene>
    <name evidence="5" type="ORF">PFICI_02284</name>
</gene>
<name>W3XE29_PESFW</name>
<reference evidence="6" key="1">
    <citation type="journal article" date="2015" name="BMC Genomics">
        <title>Genomic and transcriptomic analysis of the endophytic fungus Pestalotiopsis fici reveals its lifestyle and high potential for synthesis of natural products.</title>
        <authorList>
            <person name="Wang X."/>
            <person name="Zhang X."/>
            <person name="Liu L."/>
            <person name="Xiang M."/>
            <person name="Wang W."/>
            <person name="Sun X."/>
            <person name="Che Y."/>
            <person name="Guo L."/>
            <person name="Liu G."/>
            <person name="Guo L."/>
            <person name="Wang C."/>
            <person name="Yin W.B."/>
            <person name="Stadler M."/>
            <person name="Zhang X."/>
            <person name="Liu X."/>
        </authorList>
    </citation>
    <scope>NUCLEOTIDE SEQUENCE [LARGE SCALE GENOMIC DNA]</scope>
    <source>
        <strain evidence="6">W106-1 / CGMCC3.15140</strain>
    </source>
</reference>
<dbReference type="InterPro" id="IPR034228">
    <property type="entry name" value="Nop6_RRM"/>
</dbReference>
<feature type="compositionally biased region" description="Basic and acidic residues" evidence="3">
    <location>
        <begin position="15"/>
        <end position="29"/>
    </location>
</feature>
<dbReference type="Pfam" id="PF00076">
    <property type="entry name" value="RRM_1"/>
    <property type="match status" value="1"/>
</dbReference>
<feature type="region of interest" description="Disordered" evidence="3">
    <location>
        <begin position="1"/>
        <end position="123"/>
    </location>
</feature>
<dbReference type="SMART" id="SM00360">
    <property type="entry name" value="RRM"/>
    <property type="match status" value="1"/>
</dbReference>
<dbReference type="PROSITE" id="PS50102">
    <property type="entry name" value="RRM"/>
    <property type="match status" value="1"/>
</dbReference>
<dbReference type="eggNOG" id="KOG0118">
    <property type="taxonomic scope" value="Eukaryota"/>
</dbReference>
<dbReference type="CDD" id="cd12400">
    <property type="entry name" value="RRM_Nop6"/>
    <property type="match status" value="1"/>
</dbReference>
<dbReference type="GO" id="GO:0042274">
    <property type="term" value="P:ribosomal small subunit biogenesis"/>
    <property type="evidence" value="ECO:0007669"/>
    <property type="project" value="TreeGrafter"/>
</dbReference>
<feature type="compositionally biased region" description="Basic and acidic residues" evidence="3">
    <location>
        <begin position="104"/>
        <end position="114"/>
    </location>
</feature>
<feature type="compositionally biased region" description="Basic residues" evidence="3">
    <location>
        <begin position="94"/>
        <end position="103"/>
    </location>
</feature>
<dbReference type="PANTHER" id="PTHR23236">
    <property type="entry name" value="EUKARYOTIC TRANSLATION INITIATION FACTOR 4B/4H"/>
    <property type="match status" value="1"/>
</dbReference>
<evidence type="ECO:0000259" key="4">
    <source>
        <dbReference type="PROSITE" id="PS50102"/>
    </source>
</evidence>
<dbReference type="HOGENOM" id="CLU_037639_0_0_1"/>
<evidence type="ECO:0000256" key="3">
    <source>
        <dbReference type="SAM" id="MobiDB-lite"/>
    </source>
</evidence>
<dbReference type="GO" id="GO:0019843">
    <property type="term" value="F:rRNA binding"/>
    <property type="evidence" value="ECO:0007669"/>
    <property type="project" value="TreeGrafter"/>
</dbReference>
<dbReference type="SUPFAM" id="SSF54928">
    <property type="entry name" value="RNA-binding domain, RBD"/>
    <property type="match status" value="1"/>
</dbReference>
<dbReference type="InterPro" id="IPR000504">
    <property type="entry name" value="RRM_dom"/>
</dbReference>
<dbReference type="FunFam" id="3.30.70.330:FF:000376">
    <property type="entry name" value="Putative RNA binding protein"/>
    <property type="match status" value="1"/>
</dbReference>
<dbReference type="InterPro" id="IPR035979">
    <property type="entry name" value="RBD_domain_sf"/>
</dbReference>
<sequence>MAKRKSEDNPATSDGDAKKRQRMSEDPFAKKVKKAKKDKKYNKTREEPVVEEDVVDLAMTDLDNGKIEQQQTKKDEQEEPAAENGVAGNDENKSKKKRKKNKKAAKEDDGEKATNADGEGAENDETAAAAVAGSNEGGENNKRQSAKKSRFIVFVGNLPYSATAEDVERHFTAVQPTAIRLLHEKTNPNKSRGIAFLEFAGYDRMKTCLKTMHHTTLKCQGRDHRGRPKLEERVINVELTAGGGGNTEGRREKIKAKNEKLNDERHRRALEEEKQKVKKEQERLLKEGEKKGGADGIHPSRRGRVPGGRR</sequence>
<keyword evidence="6" id="KW-1185">Reference proteome</keyword>
<evidence type="ECO:0000256" key="2">
    <source>
        <dbReference type="PROSITE-ProRule" id="PRU00176"/>
    </source>
</evidence>